<dbReference type="RefSeq" id="WP_058796593.1">
    <property type="nucleotide sequence ID" value="NZ_CP013611.1"/>
</dbReference>
<dbReference type="InterPro" id="IPR029057">
    <property type="entry name" value="PRTase-like"/>
</dbReference>
<comment type="subcellular location">
    <subcellularLocation>
        <location evidence="2 11">Cytoplasm</location>
    </subcellularLocation>
</comment>
<dbReference type="InterPro" id="IPR000836">
    <property type="entry name" value="PRTase_dom"/>
</dbReference>
<dbReference type="PANTHER" id="PTHR11776:SF7">
    <property type="entry name" value="PHOSPHORIBOSYLTRANSFERASE DOMAIN-CONTAINING PROTEIN"/>
    <property type="match status" value="1"/>
</dbReference>
<evidence type="ECO:0000256" key="7">
    <source>
        <dbReference type="ARBA" id="ARBA00022490"/>
    </source>
</evidence>
<reference evidence="13 14" key="1">
    <citation type="submission" date="2015-12" db="EMBL/GenBank/DDBJ databases">
        <title>Complete genome sequence of Pseudoalteromonas rubra SCSIO 6842, harboring a conjugative plasmid.</title>
        <authorList>
            <person name="Li B."/>
            <person name="Wang X."/>
        </authorList>
    </citation>
    <scope>NUCLEOTIDE SEQUENCE [LARGE SCALE GENOMIC DNA]</scope>
    <source>
        <strain evidence="13 14">SCSIO 6842</strain>
    </source>
</reference>
<dbReference type="InterPro" id="IPR050120">
    <property type="entry name" value="Adenine_PRTase"/>
</dbReference>
<dbReference type="FunFam" id="3.40.50.2020:FF:000021">
    <property type="entry name" value="Adenine phosphoribosyltransferase"/>
    <property type="match status" value="1"/>
</dbReference>
<dbReference type="SUPFAM" id="SSF53271">
    <property type="entry name" value="PRTase-like"/>
    <property type="match status" value="1"/>
</dbReference>
<comment type="function">
    <text evidence="11">Catalyzes a salvage reaction resulting in the formation of AMP, that is energically less costly than de novo synthesis.</text>
</comment>
<evidence type="ECO:0000313" key="14">
    <source>
        <dbReference type="Proteomes" id="UP000069015"/>
    </source>
</evidence>
<evidence type="ECO:0000256" key="2">
    <source>
        <dbReference type="ARBA" id="ARBA00004496"/>
    </source>
</evidence>
<evidence type="ECO:0000256" key="5">
    <source>
        <dbReference type="ARBA" id="ARBA00011738"/>
    </source>
</evidence>
<evidence type="ECO:0000256" key="6">
    <source>
        <dbReference type="ARBA" id="ARBA00011893"/>
    </source>
</evidence>
<dbReference type="GO" id="GO:0005737">
    <property type="term" value="C:cytoplasm"/>
    <property type="evidence" value="ECO:0007669"/>
    <property type="project" value="UniProtKB-SubCell"/>
</dbReference>
<dbReference type="AlphaFoldDB" id="A0A0U2P8I3"/>
<dbReference type="NCBIfam" id="NF002636">
    <property type="entry name" value="PRK02304.1-5"/>
    <property type="match status" value="1"/>
</dbReference>
<evidence type="ECO:0000313" key="13">
    <source>
        <dbReference type="EMBL" id="ALU43389.1"/>
    </source>
</evidence>
<comment type="pathway">
    <text evidence="3 11">Purine metabolism; AMP biosynthesis via salvage pathway; AMP from adenine: step 1/1.</text>
</comment>
<evidence type="ECO:0000256" key="4">
    <source>
        <dbReference type="ARBA" id="ARBA00008391"/>
    </source>
</evidence>
<comment type="catalytic activity">
    <reaction evidence="1 11">
        <text>AMP + diphosphate = 5-phospho-alpha-D-ribose 1-diphosphate + adenine</text>
        <dbReference type="Rhea" id="RHEA:16609"/>
        <dbReference type="ChEBI" id="CHEBI:16708"/>
        <dbReference type="ChEBI" id="CHEBI:33019"/>
        <dbReference type="ChEBI" id="CHEBI:58017"/>
        <dbReference type="ChEBI" id="CHEBI:456215"/>
        <dbReference type="EC" id="2.4.2.7"/>
    </reaction>
</comment>
<dbReference type="InterPro" id="IPR005764">
    <property type="entry name" value="Ade_phspho_trans"/>
</dbReference>
<dbReference type="NCBIfam" id="NF002634">
    <property type="entry name" value="PRK02304.1-3"/>
    <property type="match status" value="1"/>
</dbReference>
<evidence type="ECO:0000256" key="10">
    <source>
        <dbReference type="ARBA" id="ARBA00022726"/>
    </source>
</evidence>
<dbReference type="EMBL" id="CP013611">
    <property type="protein sequence ID" value="ALU43389.1"/>
    <property type="molecule type" value="Genomic_DNA"/>
</dbReference>
<comment type="subunit">
    <text evidence="5 11">Homodimer.</text>
</comment>
<evidence type="ECO:0000256" key="9">
    <source>
        <dbReference type="ARBA" id="ARBA00022679"/>
    </source>
</evidence>
<dbReference type="GO" id="GO:0006168">
    <property type="term" value="P:adenine salvage"/>
    <property type="evidence" value="ECO:0007669"/>
    <property type="project" value="InterPro"/>
</dbReference>
<evidence type="ECO:0000259" key="12">
    <source>
        <dbReference type="Pfam" id="PF00156"/>
    </source>
</evidence>
<feature type="domain" description="Phosphoribosyltransferase" evidence="12">
    <location>
        <begin position="31"/>
        <end position="147"/>
    </location>
</feature>
<evidence type="ECO:0000256" key="11">
    <source>
        <dbReference type="HAMAP-Rule" id="MF_00004"/>
    </source>
</evidence>
<keyword evidence="7 11" id="KW-0963">Cytoplasm</keyword>
<dbReference type="CDD" id="cd06223">
    <property type="entry name" value="PRTases_typeI"/>
    <property type="match status" value="1"/>
</dbReference>
<keyword evidence="8 11" id="KW-0328">Glycosyltransferase</keyword>
<dbReference type="PANTHER" id="PTHR11776">
    <property type="entry name" value="ADENINE PHOSPHORIBOSYLTRANSFERASE"/>
    <property type="match status" value="1"/>
</dbReference>
<dbReference type="GO" id="GO:0044209">
    <property type="term" value="P:AMP salvage"/>
    <property type="evidence" value="ECO:0007669"/>
    <property type="project" value="UniProtKB-UniRule"/>
</dbReference>
<dbReference type="HAMAP" id="MF_00004">
    <property type="entry name" value="Aden_phosphoribosyltr"/>
    <property type="match status" value="1"/>
</dbReference>
<dbReference type="KEGG" id="prr:AT705_10800"/>
<evidence type="ECO:0000256" key="1">
    <source>
        <dbReference type="ARBA" id="ARBA00000868"/>
    </source>
</evidence>
<accession>A0A0U2P8I3</accession>
<dbReference type="UniPathway" id="UPA00588">
    <property type="reaction ID" value="UER00646"/>
</dbReference>
<dbReference type="Proteomes" id="UP000069015">
    <property type="component" value="Chromosome 1"/>
</dbReference>
<organism evidence="13 14">
    <name type="scientific">Pseudoalteromonas rubra</name>
    <dbReference type="NCBI Taxonomy" id="43658"/>
    <lineage>
        <taxon>Bacteria</taxon>
        <taxon>Pseudomonadati</taxon>
        <taxon>Pseudomonadota</taxon>
        <taxon>Gammaproteobacteria</taxon>
        <taxon>Alteromonadales</taxon>
        <taxon>Pseudoalteromonadaceae</taxon>
        <taxon>Pseudoalteromonas</taxon>
    </lineage>
</organism>
<dbReference type="Pfam" id="PF00156">
    <property type="entry name" value="Pribosyltran"/>
    <property type="match status" value="1"/>
</dbReference>
<dbReference type="EC" id="2.4.2.7" evidence="6 11"/>
<evidence type="ECO:0000256" key="3">
    <source>
        <dbReference type="ARBA" id="ARBA00004659"/>
    </source>
</evidence>
<comment type="similarity">
    <text evidence="4 11">Belongs to the purine/pyrimidine phosphoribosyltransferase family.</text>
</comment>
<proteinExistence type="inferred from homology"/>
<evidence type="ECO:0000256" key="8">
    <source>
        <dbReference type="ARBA" id="ARBA00022676"/>
    </source>
</evidence>
<gene>
    <name evidence="11" type="primary">apt</name>
    <name evidence="13" type="ORF">AT705_10800</name>
</gene>
<dbReference type="GO" id="GO:0006166">
    <property type="term" value="P:purine ribonucleoside salvage"/>
    <property type="evidence" value="ECO:0007669"/>
    <property type="project" value="UniProtKB-KW"/>
</dbReference>
<keyword evidence="9 11" id="KW-0808">Transferase</keyword>
<sequence length="168" mass="18351">MISQHIAIVQDHPKPGIKFHDITSLLSNANERDRAITQLTEHFRGKVNCVAAIDALGFIIGAMVADRLNLKFVPIRKPGKLPRETISTDYSSEYAHNSLHIHKDDIDQNDHILLIDDVLGTGGTCLAAIKLCEQLGARVVGAGFLLELPSLGGRHTLEGYHPVCCAQL</sequence>
<protein>
    <recommendedName>
        <fullName evidence="6 11">Adenine phosphoribosyltransferase</fullName>
        <shortName evidence="11">APRT</shortName>
        <ecNumber evidence="6 11">2.4.2.7</ecNumber>
    </recommendedName>
</protein>
<dbReference type="GO" id="GO:0003999">
    <property type="term" value="F:adenine phosphoribosyltransferase activity"/>
    <property type="evidence" value="ECO:0007669"/>
    <property type="project" value="UniProtKB-UniRule"/>
</dbReference>
<name>A0A0U2P8I3_9GAMM</name>
<keyword evidence="10 11" id="KW-0660">Purine salvage</keyword>
<dbReference type="Gene3D" id="3.40.50.2020">
    <property type="match status" value="1"/>
</dbReference>